<evidence type="ECO:0000256" key="2">
    <source>
        <dbReference type="ARBA" id="ARBA00023015"/>
    </source>
</evidence>
<dbReference type="InterPro" id="IPR007627">
    <property type="entry name" value="RNA_pol_sigma70_r2"/>
</dbReference>
<keyword evidence="8" id="KW-1185">Reference proteome</keyword>
<dbReference type="SUPFAM" id="SSF88946">
    <property type="entry name" value="Sigma2 domain of RNA polymerase sigma factors"/>
    <property type="match status" value="1"/>
</dbReference>
<protein>
    <submittedName>
        <fullName evidence="7">RNA polymerase sigma-70 factor, ECF subfamily</fullName>
    </submittedName>
</protein>
<dbReference type="RefSeq" id="WP_283440613.1">
    <property type="nucleotide sequence ID" value="NZ_FXUL01000001.1"/>
</dbReference>
<dbReference type="Pfam" id="PF08281">
    <property type="entry name" value="Sigma70_r4_2"/>
    <property type="match status" value="1"/>
</dbReference>
<dbReference type="Proteomes" id="UP001158049">
    <property type="component" value="Unassembled WGS sequence"/>
</dbReference>
<feature type="domain" description="RNA polymerase sigma-70 region 2" evidence="5">
    <location>
        <begin position="43"/>
        <end position="107"/>
    </location>
</feature>
<evidence type="ECO:0000256" key="1">
    <source>
        <dbReference type="ARBA" id="ARBA00010641"/>
    </source>
</evidence>
<dbReference type="InterPro" id="IPR039425">
    <property type="entry name" value="RNA_pol_sigma-70-like"/>
</dbReference>
<dbReference type="InterPro" id="IPR013324">
    <property type="entry name" value="RNA_pol_sigma_r3/r4-like"/>
</dbReference>
<dbReference type="InterPro" id="IPR014284">
    <property type="entry name" value="RNA_pol_sigma-70_dom"/>
</dbReference>
<evidence type="ECO:0000313" key="8">
    <source>
        <dbReference type="Proteomes" id="UP001158049"/>
    </source>
</evidence>
<reference evidence="7 8" key="1">
    <citation type="submission" date="2017-05" db="EMBL/GenBank/DDBJ databases">
        <authorList>
            <person name="Varghese N."/>
            <person name="Submissions S."/>
        </authorList>
    </citation>
    <scope>NUCLEOTIDE SEQUENCE [LARGE SCALE GENOMIC DNA]</scope>
    <source>
        <strain evidence="7 8">DSM 26001</strain>
    </source>
</reference>
<sequence length="207" mass="23250">MAVTSESIQQLTKTNVQPAISGVTAYSEPIPDLMDREKLFRQLVAQHQGRLYRFVTKYVDHPDDAADIAQQAFAEASRTIATFRGESKLSTWLFGIAMNMVRNYLSRAPHRIYKFETEESLSSIASNAIEPSEHLNQREMLQIVFAALAELPEEMGEVLSLVAIEEESYLHVSKKLGIPLGTVRSRVSRARAGLRLQLEKKGVKLAF</sequence>
<feature type="domain" description="RNA polymerase sigma factor 70 region 4 type 2" evidence="6">
    <location>
        <begin position="143"/>
        <end position="192"/>
    </location>
</feature>
<keyword evidence="4" id="KW-0804">Transcription</keyword>
<evidence type="ECO:0000256" key="3">
    <source>
        <dbReference type="ARBA" id="ARBA00023082"/>
    </source>
</evidence>
<dbReference type="InterPro" id="IPR036388">
    <property type="entry name" value="WH-like_DNA-bd_sf"/>
</dbReference>
<dbReference type="InterPro" id="IPR013325">
    <property type="entry name" value="RNA_pol_sigma_r2"/>
</dbReference>
<evidence type="ECO:0000256" key="4">
    <source>
        <dbReference type="ARBA" id="ARBA00023163"/>
    </source>
</evidence>
<dbReference type="PANTHER" id="PTHR43133">
    <property type="entry name" value="RNA POLYMERASE ECF-TYPE SIGMA FACTO"/>
    <property type="match status" value="1"/>
</dbReference>
<name>A0ABY1PU65_9BURK</name>
<dbReference type="Pfam" id="PF04542">
    <property type="entry name" value="Sigma70_r2"/>
    <property type="match status" value="1"/>
</dbReference>
<evidence type="ECO:0000259" key="5">
    <source>
        <dbReference type="Pfam" id="PF04542"/>
    </source>
</evidence>
<dbReference type="EMBL" id="FXUL01000001">
    <property type="protein sequence ID" value="SMP44989.1"/>
    <property type="molecule type" value="Genomic_DNA"/>
</dbReference>
<dbReference type="Gene3D" id="1.10.1740.10">
    <property type="match status" value="1"/>
</dbReference>
<dbReference type="NCBIfam" id="TIGR02937">
    <property type="entry name" value="sigma70-ECF"/>
    <property type="match status" value="1"/>
</dbReference>
<evidence type="ECO:0000259" key="6">
    <source>
        <dbReference type="Pfam" id="PF08281"/>
    </source>
</evidence>
<dbReference type="SUPFAM" id="SSF88659">
    <property type="entry name" value="Sigma3 and sigma4 domains of RNA polymerase sigma factors"/>
    <property type="match status" value="1"/>
</dbReference>
<proteinExistence type="inferred from homology"/>
<accession>A0ABY1PU65</accession>
<comment type="similarity">
    <text evidence="1">Belongs to the sigma-70 factor family. ECF subfamily.</text>
</comment>
<organism evidence="7 8">
    <name type="scientific">Noviherbaspirillum suwonense</name>
    <dbReference type="NCBI Taxonomy" id="1224511"/>
    <lineage>
        <taxon>Bacteria</taxon>
        <taxon>Pseudomonadati</taxon>
        <taxon>Pseudomonadota</taxon>
        <taxon>Betaproteobacteria</taxon>
        <taxon>Burkholderiales</taxon>
        <taxon>Oxalobacteraceae</taxon>
        <taxon>Noviherbaspirillum</taxon>
    </lineage>
</organism>
<comment type="caution">
    <text evidence="7">The sequence shown here is derived from an EMBL/GenBank/DDBJ whole genome shotgun (WGS) entry which is preliminary data.</text>
</comment>
<keyword evidence="3" id="KW-0731">Sigma factor</keyword>
<dbReference type="InterPro" id="IPR013249">
    <property type="entry name" value="RNA_pol_sigma70_r4_t2"/>
</dbReference>
<gene>
    <name evidence="7" type="ORF">SAMN06295970_101471</name>
</gene>
<dbReference type="CDD" id="cd06171">
    <property type="entry name" value="Sigma70_r4"/>
    <property type="match status" value="1"/>
</dbReference>
<dbReference type="PANTHER" id="PTHR43133:SF51">
    <property type="entry name" value="RNA POLYMERASE SIGMA FACTOR"/>
    <property type="match status" value="1"/>
</dbReference>
<evidence type="ECO:0000313" key="7">
    <source>
        <dbReference type="EMBL" id="SMP44989.1"/>
    </source>
</evidence>
<keyword evidence="2" id="KW-0805">Transcription regulation</keyword>
<dbReference type="Gene3D" id="1.10.10.10">
    <property type="entry name" value="Winged helix-like DNA-binding domain superfamily/Winged helix DNA-binding domain"/>
    <property type="match status" value="1"/>
</dbReference>